<name>A0A2H3CXZ3_ARMGA</name>
<evidence type="ECO:0000313" key="1">
    <source>
        <dbReference type="EMBL" id="PBK80963.1"/>
    </source>
</evidence>
<dbReference type="InParanoid" id="A0A2H3CXZ3"/>
<dbReference type="AlphaFoldDB" id="A0A2H3CXZ3"/>
<protein>
    <submittedName>
        <fullName evidence="1">Uncharacterized protein</fullName>
    </submittedName>
</protein>
<keyword evidence="2" id="KW-1185">Reference proteome</keyword>
<reference evidence="2" key="1">
    <citation type="journal article" date="2017" name="Nat. Ecol. Evol.">
        <title>Genome expansion and lineage-specific genetic innovations in the forest pathogenic fungi Armillaria.</title>
        <authorList>
            <person name="Sipos G."/>
            <person name="Prasanna A.N."/>
            <person name="Walter M.C."/>
            <person name="O'Connor E."/>
            <person name="Balint B."/>
            <person name="Krizsan K."/>
            <person name="Kiss B."/>
            <person name="Hess J."/>
            <person name="Varga T."/>
            <person name="Slot J."/>
            <person name="Riley R."/>
            <person name="Boka B."/>
            <person name="Rigling D."/>
            <person name="Barry K."/>
            <person name="Lee J."/>
            <person name="Mihaltcheva S."/>
            <person name="LaButti K."/>
            <person name="Lipzen A."/>
            <person name="Waldron R."/>
            <person name="Moloney N.M."/>
            <person name="Sperisen C."/>
            <person name="Kredics L."/>
            <person name="Vagvoelgyi C."/>
            <person name="Patrignani A."/>
            <person name="Fitzpatrick D."/>
            <person name="Nagy I."/>
            <person name="Doyle S."/>
            <person name="Anderson J.B."/>
            <person name="Grigoriev I.V."/>
            <person name="Gueldener U."/>
            <person name="Muensterkoetter M."/>
            <person name="Nagy L.G."/>
        </authorList>
    </citation>
    <scope>NUCLEOTIDE SEQUENCE [LARGE SCALE GENOMIC DNA]</scope>
    <source>
        <strain evidence="2">Ar21-2</strain>
    </source>
</reference>
<organism evidence="1 2">
    <name type="scientific">Armillaria gallica</name>
    <name type="common">Bulbous honey fungus</name>
    <name type="synonym">Armillaria bulbosa</name>
    <dbReference type="NCBI Taxonomy" id="47427"/>
    <lineage>
        <taxon>Eukaryota</taxon>
        <taxon>Fungi</taxon>
        <taxon>Dikarya</taxon>
        <taxon>Basidiomycota</taxon>
        <taxon>Agaricomycotina</taxon>
        <taxon>Agaricomycetes</taxon>
        <taxon>Agaricomycetidae</taxon>
        <taxon>Agaricales</taxon>
        <taxon>Marasmiineae</taxon>
        <taxon>Physalacriaceae</taxon>
        <taxon>Armillaria</taxon>
    </lineage>
</organism>
<dbReference type="Proteomes" id="UP000217790">
    <property type="component" value="Unassembled WGS sequence"/>
</dbReference>
<gene>
    <name evidence="1" type="ORF">ARMGADRAFT_1039657</name>
</gene>
<evidence type="ECO:0000313" key="2">
    <source>
        <dbReference type="Proteomes" id="UP000217790"/>
    </source>
</evidence>
<sequence length="290" mass="32019">MGLECEAVNLPSSSDNQLAMVGGNDIAVLATVWRTYLSECARKDRGMDEVDVLLVFVQATATLQRAMVLSSLVPFSTYLLSDFRPALSTSLVNPPASHYGSVHCPDKTVEPTIHRRAKQVPCAPVLSLDVTIAPHEADTDSHLFLLLPPVALQDGEYQLVLGNATRFESDRFWVVDLTLPNGRSDLLEGMALYDKECAVGAETTPRVIKELRVDVDVVYSRAMYTIRSGICSSLRNGPPWWKSVQTAIVMTSTVPKPNRRQRRCSARQGKNFSVLVLSPWADEKEQARSS</sequence>
<accession>A0A2H3CXZ3</accession>
<proteinExistence type="predicted"/>
<dbReference type="EMBL" id="KZ293737">
    <property type="protein sequence ID" value="PBK80963.1"/>
    <property type="molecule type" value="Genomic_DNA"/>
</dbReference>